<feature type="region of interest" description="Disordered" evidence="1">
    <location>
        <begin position="184"/>
        <end position="247"/>
    </location>
</feature>
<keyword evidence="3" id="KW-1185">Reference proteome</keyword>
<evidence type="ECO:0000313" key="3">
    <source>
        <dbReference type="Proteomes" id="UP000199118"/>
    </source>
</evidence>
<sequence length="350" mass="39102">MFDDPRTWFPPASLRRPQSDPSERHAAGDRSSRWRRSARRCASRSQAPAIRGGKPATGGEATAARGRATRSDERSRYRGARPTRRLATEEIGADGASGRLRAQQHLSPFERDDGTAETPSHGFRRCRPDRRRRFRTRAAIMRRDRPRLQNAGQLRPGRRAQRIAWFAANRIIHRDREPAMPGAVGVEDAADTAGDDGRRRRPAPSRHGRRGAQLRHAPLRWTPAPCPRTRSGSVRRPCHGSSSAPRDRAWRDLIRPARFRSRALRTSKARRAPACARWRETQSSETPSSSCRFSRSPLVLSVIVRLGHLDHGAARLAAAARAARPFRTSGTRSDASSSVASTRATGRERK</sequence>
<protein>
    <submittedName>
        <fullName evidence="2">Uncharacterized protein</fullName>
    </submittedName>
</protein>
<reference evidence="2 3" key="1">
    <citation type="submission" date="2016-10" db="EMBL/GenBank/DDBJ databases">
        <authorList>
            <person name="de Groot N.N."/>
        </authorList>
    </citation>
    <scope>NUCLEOTIDE SEQUENCE [LARGE SCALE GENOMIC DNA]</scope>
    <source>
        <strain evidence="2 3">DSM 17890</strain>
    </source>
</reference>
<organism evidence="2 3">
    <name type="scientific">Albimonas donghaensis</name>
    <dbReference type="NCBI Taxonomy" id="356660"/>
    <lineage>
        <taxon>Bacteria</taxon>
        <taxon>Pseudomonadati</taxon>
        <taxon>Pseudomonadota</taxon>
        <taxon>Alphaproteobacteria</taxon>
        <taxon>Rhodobacterales</taxon>
        <taxon>Paracoccaceae</taxon>
        <taxon>Albimonas</taxon>
    </lineage>
</organism>
<accession>A0A1H3DQ25</accession>
<dbReference type="Proteomes" id="UP000199118">
    <property type="component" value="Unassembled WGS sequence"/>
</dbReference>
<feature type="compositionally biased region" description="Polar residues" evidence="1">
    <location>
        <begin position="328"/>
        <end position="344"/>
    </location>
</feature>
<proteinExistence type="predicted"/>
<name>A0A1H3DQ25_9RHOB</name>
<feature type="compositionally biased region" description="Basic residues" evidence="1">
    <location>
        <begin position="199"/>
        <end position="213"/>
    </location>
</feature>
<dbReference type="AlphaFoldDB" id="A0A1H3DQ25"/>
<dbReference type="EMBL" id="FNMZ01000008">
    <property type="protein sequence ID" value="SDX68447.1"/>
    <property type="molecule type" value="Genomic_DNA"/>
</dbReference>
<evidence type="ECO:0000256" key="1">
    <source>
        <dbReference type="SAM" id="MobiDB-lite"/>
    </source>
</evidence>
<feature type="region of interest" description="Disordered" evidence="1">
    <location>
        <begin position="1"/>
        <end position="100"/>
    </location>
</feature>
<feature type="compositionally biased region" description="Low complexity" evidence="1">
    <location>
        <begin position="57"/>
        <end position="66"/>
    </location>
</feature>
<evidence type="ECO:0000313" key="2">
    <source>
        <dbReference type="EMBL" id="SDX68447.1"/>
    </source>
</evidence>
<gene>
    <name evidence="2" type="ORF">SAMN05444336_10898</name>
</gene>
<feature type="compositionally biased region" description="Basic and acidic residues" evidence="1">
    <location>
        <begin position="17"/>
        <end position="32"/>
    </location>
</feature>
<feature type="region of interest" description="Disordered" evidence="1">
    <location>
        <begin position="323"/>
        <end position="350"/>
    </location>
</feature>
<feature type="compositionally biased region" description="Basic residues" evidence="1">
    <location>
        <begin position="33"/>
        <end position="42"/>
    </location>
</feature>